<dbReference type="SUPFAM" id="SSF103473">
    <property type="entry name" value="MFS general substrate transporter"/>
    <property type="match status" value="1"/>
</dbReference>
<feature type="transmembrane region" description="Helical" evidence="8">
    <location>
        <begin position="198"/>
        <end position="220"/>
    </location>
</feature>
<proteinExistence type="predicted"/>
<keyword evidence="5 8" id="KW-0812">Transmembrane</keyword>
<feature type="transmembrane region" description="Helical" evidence="8">
    <location>
        <begin position="132"/>
        <end position="152"/>
    </location>
</feature>
<feature type="transmembrane region" description="Helical" evidence="8">
    <location>
        <begin position="267"/>
        <end position="286"/>
    </location>
</feature>
<feature type="transmembrane region" description="Helical" evidence="8">
    <location>
        <begin position="12"/>
        <end position="29"/>
    </location>
</feature>
<feature type="transmembrane region" description="Helical" evidence="8">
    <location>
        <begin position="240"/>
        <end position="260"/>
    </location>
</feature>
<evidence type="ECO:0000259" key="9">
    <source>
        <dbReference type="Pfam" id="PF12832"/>
    </source>
</evidence>
<keyword evidence="6 8" id="KW-1133">Transmembrane helix</keyword>
<feature type="transmembrane region" description="Helical" evidence="8">
    <location>
        <begin position="93"/>
        <end position="112"/>
    </location>
</feature>
<protein>
    <submittedName>
        <fullName evidence="10">MFS transporter</fullName>
    </submittedName>
</protein>
<evidence type="ECO:0000256" key="4">
    <source>
        <dbReference type="ARBA" id="ARBA00022519"/>
    </source>
</evidence>
<keyword evidence="7 8" id="KW-0472">Membrane</keyword>
<dbReference type="PANTHER" id="PTHR23522">
    <property type="entry name" value="BLL5896 PROTEIN"/>
    <property type="match status" value="1"/>
</dbReference>
<feature type="transmembrane region" description="Helical" evidence="8">
    <location>
        <begin position="359"/>
        <end position="379"/>
    </location>
</feature>
<name>A0A3A3GFU1_PANTH</name>
<dbReference type="GO" id="GO:0030395">
    <property type="term" value="F:lactose binding"/>
    <property type="evidence" value="ECO:0007669"/>
    <property type="project" value="TreeGrafter"/>
</dbReference>
<dbReference type="Proteomes" id="UP000266177">
    <property type="component" value="Unassembled WGS sequence"/>
</dbReference>
<evidence type="ECO:0000256" key="1">
    <source>
        <dbReference type="ARBA" id="ARBA00004429"/>
    </source>
</evidence>
<dbReference type="AlphaFoldDB" id="A0A3A3GFU1"/>
<comment type="caution">
    <text evidence="10">The sequence shown here is derived from an EMBL/GenBank/DDBJ whole genome shotgun (WGS) entry which is preliminary data.</text>
</comment>
<dbReference type="Gene3D" id="1.20.1250.20">
    <property type="entry name" value="MFS general substrate transporter like domains"/>
    <property type="match status" value="2"/>
</dbReference>
<dbReference type="GO" id="GO:0015528">
    <property type="term" value="F:lactose:proton symporter activity"/>
    <property type="evidence" value="ECO:0007669"/>
    <property type="project" value="TreeGrafter"/>
</dbReference>
<evidence type="ECO:0000256" key="7">
    <source>
        <dbReference type="ARBA" id="ARBA00023136"/>
    </source>
</evidence>
<accession>A0A3A3GFU1</accession>
<evidence type="ECO:0000256" key="6">
    <source>
        <dbReference type="ARBA" id="ARBA00022989"/>
    </source>
</evidence>
<sequence>MTSNRLLKGFHAVFYSTNALLIPYLPLLLTERGFHAWEAGTLLMLGPFLAMFVQPVAGVLSDRLKAVRPLLFGCWIAQGTAAAFLFLSSGRMAAAASLLALYIFFLPAVSLLDSLTVKTAIAAGQSYSSIRLWGSVGFTVTGLVLGQMFDAWGGVDSLMWMYAPIWICLLIGIGFLREAPAEAKEAETVVNLAVLRKALSVPALLVFLLLIFIVAMPHRMNDALLTLHLSDLGATSAQMSWAWSVAGVSEVIGFAVMAAWVSRKRMLRLFAIVCALYAIRWLLYAFVTEPWIVIAMQGAHAFTYAALWVLSIEFVSSLLPRQLAATAQALLGMVFLGLAGLAGGMSGGALQEAYGGTGMYLYGFVCAAVSTVGFGIWAFRRGRAERLRAASPKATNY</sequence>
<evidence type="ECO:0000313" key="11">
    <source>
        <dbReference type="Proteomes" id="UP000266177"/>
    </source>
</evidence>
<evidence type="ECO:0000313" key="10">
    <source>
        <dbReference type="EMBL" id="RJG20686.1"/>
    </source>
</evidence>
<comment type="subcellular location">
    <subcellularLocation>
        <location evidence="1">Cell inner membrane</location>
        <topology evidence="1">Multi-pass membrane protein</topology>
    </subcellularLocation>
</comment>
<gene>
    <name evidence="10" type="ORF">DQX05_24315</name>
</gene>
<dbReference type="OrthoDB" id="1650886at2"/>
<dbReference type="Pfam" id="PF12832">
    <property type="entry name" value="MFS_1_like"/>
    <property type="match status" value="1"/>
</dbReference>
<dbReference type="InterPro" id="IPR024989">
    <property type="entry name" value="MFS_assoc_dom"/>
</dbReference>
<feature type="transmembrane region" description="Helical" evidence="8">
    <location>
        <begin position="41"/>
        <end position="60"/>
    </location>
</feature>
<dbReference type="GO" id="GO:0005886">
    <property type="term" value="C:plasma membrane"/>
    <property type="evidence" value="ECO:0007669"/>
    <property type="project" value="UniProtKB-SubCell"/>
</dbReference>
<feature type="transmembrane region" description="Helical" evidence="8">
    <location>
        <begin position="323"/>
        <end position="347"/>
    </location>
</feature>
<keyword evidence="4" id="KW-0997">Cell inner membrane</keyword>
<feature type="transmembrane region" description="Helical" evidence="8">
    <location>
        <begin position="158"/>
        <end position="177"/>
    </location>
</feature>
<organism evidence="10 11">
    <name type="scientific">Paenibacillus thiaminolyticus</name>
    <name type="common">Bacillus thiaminolyticus</name>
    <dbReference type="NCBI Taxonomy" id="49283"/>
    <lineage>
        <taxon>Bacteria</taxon>
        <taxon>Bacillati</taxon>
        <taxon>Bacillota</taxon>
        <taxon>Bacilli</taxon>
        <taxon>Bacillales</taxon>
        <taxon>Paenibacillaceae</taxon>
        <taxon>Paenibacillus</taxon>
    </lineage>
</organism>
<keyword evidence="2" id="KW-0813">Transport</keyword>
<evidence type="ECO:0000256" key="8">
    <source>
        <dbReference type="SAM" id="Phobius"/>
    </source>
</evidence>
<dbReference type="RefSeq" id="WP_119795945.1">
    <property type="nucleotide sequence ID" value="NZ_QYZD01000032.1"/>
</dbReference>
<reference evidence="10 11" key="1">
    <citation type="submission" date="2018-09" db="EMBL/GenBank/DDBJ databases">
        <title>Paenibacillus SK2017-BO5.</title>
        <authorList>
            <person name="Piskunova J.V."/>
            <person name="Dubiley S.A."/>
            <person name="Severinov K.V."/>
        </authorList>
    </citation>
    <scope>NUCLEOTIDE SEQUENCE [LARGE SCALE GENOMIC DNA]</scope>
    <source>
        <strain evidence="10 11">BO5</strain>
    </source>
</reference>
<dbReference type="EMBL" id="QYZD01000032">
    <property type="protein sequence ID" value="RJG20686.1"/>
    <property type="molecule type" value="Genomic_DNA"/>
</dbReference>
<evidence type="ECO:0000256" key="2">
    <source>
        <dbReference type="ARBA" id="ARBA00022448"/>
    </source>
</evidence>
<evidence type="ECO:0000256" key="5">
    <source>
        <dbReference type="ARBA" id="ARBA00022692"/>
    </source>
</evidence>
<evidence type="ECO:0000256" key="3">
    <source>
        <dbReference type="ARBA" id="ARBA00022475"/>
    </source>
</evidence>
<feature type="domain" description="Major facilitator superfamily associated" evidence="9">
    <location>
        <begin position="7"/>
        <end position="357"/>
    </location>
</feature>
<feature type="transmembrane region" description="Helical" evidence="8">
    <location>
        <begin position="292"/>
        <end position="311"/>
    </location>
</feature>
<dbReference type="InterPro" id="IPR036259">
    <property type="entry name" value="MFS_trans_sf"/>
</dbReference>
<keyword evidence="3" id="KW-1003">Cell membrane</keyword>
<feature type="transmembrane region" description="Helical" evidence="8">
    <location>
        <begin position="67"/>
        <end position="87"/>
    </location>
</feature>
<dbReference type="PANTHER" id="PTHR23522:SF10">
    <property type="entry name" value="3-PHENYLPROPIONIC ACID TRANSPORTER-RELATED"/>
    <property type="match status" value="1"/>
</dbReference>